<dbReference type="EMBL" id="JASBWV010000015">
    <property type="protein sequence ID" value="KAJ9122196.1"/>
    <property type="molecule type" value="Genomic_DNA"/>
</dbReference>
<name>A0ACC2XEY6_9TREE</name>
<sequence length="546" mass="54338">MSSAISTNTQAATSPAQSATSGVSVSTTQESTGVTTAPGTTVVSTSAQTSQVTSSASSSSATSSSTTASSTSSASSSSAVTSQTSATSTSQSFSSTRIVTAPASTSTDPSSTSVIITPSSSSTSSSSSVESTLVPVTTSSSTSVALSTGAGGTIYSTTIFYTYVSSTKTRASSTSRVTGLTGSSGSKSGGGGTNVGAIVGGVVGGVGGLALLALAGFFLFKRKKKARAAALDEKMYDPGYGRNNSNYLLGDLVNGTGVSPIEQSHISPFPRGPDPGYAGAAAAAGLGAGAVGAYALHDRGYGSSAGGDGYDNMTTTGAASSYDDHASYTHGMQPMNPYATYPANAAYPSPALNRTDYAADLPNEAMRNPRWSGGWGVAAMAGAGNDGQHAPYSPREYAATQPYGMGSPVNAQSPSDPYYNAPASSSPSAGAFAKRQEAEAGRASYAPYNNANAGPSDGPSSSPAGRTSVGNSAEEYGQGVGGASAHARGPSDATDAMGRRVSGMDAIPSDEYPAPSVMVHTDGGEALRAEELPPTYNSIRPEDREQ</sequence>
<organism evidence="1 2">
    <name type="scientific">Naganishia onofrii</name>
    <dbReference type="NCBI Taxonomy" id="1851511"/>
    <lineage>
        <taxon>Eukaryota</taxon>
        <taxon>Fungi</taxon>
        <taxon>Dikarya</taxon>
        <taxon>Basidiomycota</taxon>
        <taxon>Agaricomycotina</taxon>
        <taxon>Tremellomycetes</taxon>
        <taxon>Filobasidiales</taxon>
        <taxon>Filobasidiaceae</taxon>
        <taxon>Naganishia</taxon>
    </lineage>
</organism>
<dbReference type="Proteomes" id="UP001234202">
    <property type="component" value="Unassembled WGS sequence"/>
</dbReference>
<evidence type="ECO:0000313" key="2">
    <source>
        <dbReference type="Proteomes" id="UP001234202"/>
    </source>
</evidence>
<protein>
    <submittedName>
        <fullName evidence="1">Uncharacterized protein</fullName>
    </submittedName>
</protein>
<evidence type="ECO:0000313" key="1">
    <source>
        <dbReference type="EMBL" id="KAJ9122196.1"/>
    </source>
</evidence>
<gene>
    <name evidence="1" type="ORF">QFC24_004426</name>
</gene>
<accession>A0ACC2XEY6</accession>
<reference evidence="1" key="1">
    <citation type="submission" date="2023-04" db="EMBL/GenBank/DDBJ databases">
        <title>Draft Genome sequencing of Naganishia species isolated from polar environments using Oxford Nanopore Technology.</title>
        <authorList>
            <person name="Leo P."/>
            <person name="Venkateswaran K."/>
        </authorList>
    </citation>
    <scope>NUCLEOTIDE SEQUENCE</scope>
    <source>
        <strain evidence="1">DBVPG 5303</strain>
    </source>
</reference>
<proteinExistence type="predicted"/>
<keyword evidence="2" id="KW-1185">Reference proteome</keyword>
<comment type="caution">
    <text evidence="1">The sequence shown here is derived from an EMBL/GenBank/DDBJ whole genome shotgun (WGS) entry which is preliminary data.</text>
</comment>